<gene>
    <name evidence="3" type="ORF">HETIRDRAFT_321671</name>
</gene>
<dbReference type="RefSeq" id="XP_009548065.1">
    <property type="nucleotide sequence ID" value="XM_009549770.1"/>
</dbReference>
<dbReference type="AlphaFoldDB" id="W4K2A5"/>
<evidence type="ECO:0000313" key="4">
    <source>
        <dbReference type="Proteomes" id="UP000030671"/>
    </source>
</evidence>
<proteinExistence type="predicted"/>
<feature type="domain" description="C2H2-type" evidence="2">
    <location>
        <begin position="143"/>
        <end position="168"/>
    </location>
</feature>
<name>W4K2A5_HETIT</name>
<keyword evidence="4" id="KW-1185">Reference proteome</keyword>
<dbReference type="Gene3D" id="3.30.160.60">
    <property type="entry name" value="Classic Zinc Finger"/>
    <property type="match status" value="1"/>
</dbReference>
<evidence type="ECO:0000313" key="3">
    <source>
        <dbReference type="EMBL" id="ETW79480.1"/>
    </source>
</evidence>
<dbReference type="GeneID" id="20670777"/>
<dbReference type="KEGG" id="hir:HETIRDRAFT_321671"/>
<protein>
    <recommendedName>
        <fullName evidence="2">C2H2-type domain-containing protein</fullName>
    </recommendedName>
</protein>
<dbReference type="SMART" id="SM00355">
    <property type="entry name" value="ZnF_C2H2"/>
    <property type="match status" value="2"/>
</dbReference>
<sequence length="171" mass="18910">MLRQPVAISRALRMATSSRMGVRYAPYEQQPRPAAAQPEGTVVGGAGTCEGFKGNTLSQATITSRLSARRNDTANGQGPEAVQSSGGGRTRQQATMRAPKVDERQTPYLSTDWNCHDCQRGYAREYELKRHRSTTRSHVEASLTCDQCKNSDTFSRPDALLTHKRAFHGWP</sequence>
<organism evidence="3 4">
    <name type="scientific">Heterobasidion irregulare (strain TC 32-1)</name>
    <dbReference type="NCBI Taxonomy" id="747525"/>
    <lineage>
        <taxon>Eukaryota</taxon>
        <taxon>Fungi</taxon>
        <taxon>Dikarya</taxon>
        <taxon>Basidiomycota</taxon>
        <taxon>Agaricomycotina</taxon>
        <taxon>Agaricomycetes</taxon>
        <taxon>Russulales</taxon>
        <taxon>Bondarzewiaceae</taxon>
        <taxon>Heterobasidion</taxon>
        <taxon>Heterobasidion annosum species complex</taxon>
    </lineage>
</organism>
<dbReference type="Proteomes" id="UP000030671">
    <property type="component" value="Unassembled WGS sequence"/>
</dbReference>
<dbReference type="EMBL" id="KI925460">
    <property type="protein sequence ID" value="ETW79480.1"/>
    <property type="molecule type" value="Genomic_DNA"/>
</dbReference>
<evidence type="ECO:0000256" key="1">
    <source>
        <dbReference type="SAM" id="MobiDB-lite"/>
    </source>
</evidence>
<dbReference type="InterPro" id="IPR013087">
    <property type="entry name" value="Znf_C2H2_type"/>
</dbReference>
<evidence type="ECO:0000259" key="2">
    <source>
        <dbReference type="SMART" id="SM00355"/>
    </source>
</evidence>
<accession>W4K2A5</accession>
<feature type="region of interest" description="Disordered" evidence="1">
    <location>
        <begin position="27"/>
        <end position="104"/>
    </location>
</feature>
<reference evidence="3 4" key="1">
    <citation type="journal article" date="2012" name="New Phytol.">
        <title>Insight into trade-off between wood decay and parasitism from the genome of a fungal forest pathogen.</title>
        <authorList>
            <person name="Olson A."/>
            <person name="Aerts A."/>
            <person name="Asiegbu F."/>
            <person name="Belbahri L."/>
            <person name="Bouzid O."/>
            <person name="Broberg A."/>
            <person name="Canback B."/>
            <person name="Coutinho P.M."/>
            <person name="Cullen D."/>
            <person name="Dalman K."/>
            <person name="Deflorio G."/>
            <person name="van Diepen L.T."/>
            <person name="Dunand C."/>
            <person name="Duplessis S."/>
            <person name="Durling M."/>
            <person name="Gonthier P."/>
            <person name="Grimwood J."/>
            <person name="Fossdal C.G."/>
            <person name="Hansson D."/>
            <person name="Henrissat B."/>
            <person name="Hietala A."/>
            <person name="Himmelstrand K."/>
            <person name="Hoffmeister D."/>
            <person name="Hogberg N."/>
            <person name="James T.Y."/>
            <person name="Karlsson M."/>
            <person name="Kohler A."/>
            <person name="Kues U."/>
            <person name="Lee Y.H."/>
            <person name="Lin Y.C."/>
            <person name="Lind M."/>
            <person name="Lindquist E."/>
            <person name="Lombard V."/>
            <person name="Lucas S."/>
            <person name="Lunden K."/>
            <person name="Morin E."/>
            <person name="Murat C."/>
            <person name="Park J."/>
            <person name="Raffaello T."/>
            <person name="Rouze P."/>
            <person name="Salamov A."/>
            <person name="Schmutz J."/>
            <person name="Solheim H."/>
            <person name="Stahlberg J."/>
            <person name="Velez H."/>
            <person name="de Vries R.P."/>
            <person name="Wiebenga A."/>
            <person name="Woodward S."/>
            <person name="Yakovlev I."/>
            <person name="Garbelotto M."/>
            <person name="Martin F."/>
            <person name="Grigoriev I.V."/>
            <person name="Stenlid J."/>
        </authorList>
    </citation>
    <scope>NUCLEOTIDE SEQUENCE [LARGE SCALE GENOMIC DNA]</scope>
    <source>
        <strain evidence="3 4">TC 32-1</strain>
    </source>
</reference>
<feature type="domain" description="C2H2-type" evidence="2">
    <location>
        <begin position="113"/>
        <end position="138"/>
    </location>
</feature>
<dbReference type="InParanoid" id="W4K2A5"/>
<dbReference type="OrthoDB" id="8922241at2759"/>
<feature type="compositionally biased region" description="Polar residues" evidence="1">
    <location>
        <begin position="55"/>
        <end position="66"/>
    </location>
</feature>
<dbReference type="HOGENOM" id="CLU_1669595_0_0_1"/>